<gene>
    <name evidence="2" type="ORF">EVAR_13122_1</name>
</gene>
<feature type="region of interest" description="Disordered" evidence="1">
    <location>
        <begin position="60"/>
        <end position="90"/>
    </location>
</feature>
<dbReference type="Proteomes" id="UP000299102">
    <property type="component" value="Unassembled WGS sequence"/>
</dbReference>
<evidence type="ECO:0000256" key="1">
    <source>
        <dbReference type="SAM" id="MobiDB-lite"/>
    </source>
</evidence>
<evidence type="ECO:0000313" key="3">
    <source>
        <dbReference type="Proteomes" id="UP000299102"/>
    </source>
</evidence>
<protein>
    <submittedName>
        <fullName evidence="2">Uncharacterized protein</fullName>
    </submittedName>
</protein>
<dbReference type="AlphaFoldDB" id="A0A4C1U9P3"/>
<keyword evidence="3" id="KW-1185">Reference proteome</keyword>
<reference evidence="2 3" key="1">
    <citation type="journal article" date="2019" name="Commun. Biol.">
        <title>The bagworm genome reveals a unique fibroin gene that provides high tensile strength.</title>
        <authorList>
            <person name="Kono N."/>
            <person name="Nakamura H."/>
            <person name="Ohtoshi R."/>
            <person name="Tomita M."/>
            <person name="Numata K."/>
            <person name="Arakawa K."/>
        </authorList>
    </citation>
    <scope>NUCLEOTIDE SEQUENCE [LARGE SCALE GENOMIC DNA]</scope>
</reference>
<name>A0A4C1U9P3_EUMVA</name>
<comment type="caution">
    <text evidence="2">The sequence shown here is derived from an EMBL/GenBank/DDBJ whole genome shotgun (WGS) entry which is preliminary data.</text>
</comment>
<accession>A0A4C1U9P3</accession>
<evidence type="ECO:0000313" key="2">
    <source>
        <dbReference type="EMBL" id="GBP23102.1"/>
    </source>
</evidence>
<feature type="region of interest" description="Disordered" evidence="1">
    <location>
        <begin position="15"/>
        <end position="34"/>
    </location>
</feature>
<sequence length="121" mass="13069">MSIGWQILIETITHTGESSAESSDSPKALTSNGRVQWGFSKIRNNKKKLNKSIGTKTILLFGRPPNGLERSEQNNKNGGRMPTPDCGGRPARSGNACVLLRVGCAPARENCVGCTKSTRIR</sequence>
<organism evidence="2 3">
    <name type="scientific">Eumeta variegata</name>
    <name type="common">Bagworm moth</name>
    <name type="synonym">Eumeta japonica</name>
    <dbReference type="NCBI Taxonomy" id="151549"/>
    <lineage>
        <taxon>Eukaryota</taxon>
        <taxon>Metazoa</taxon>
        <taxon>Ecdysozoa</taxon>
        <taxon>Arthropoda</taxon>
        <taxon>Hexapoda</taxon>
        <taxon>Insecta</taxon>
        <taxon>Pterygota</taxon>
        <taxon>Neoptera</taxon>
        <taxon>Endopterygota</taxon>
        <taxon>Lepidoptera</taxon>
        <taxon>Glossata</taxon>
        <taxon>Ditrysia</taxon>
        <taxon>Tineoidea</taxon>
        <taxon>Psychidae</taxon>
        <taxon>Oiketicinae</taxon>
        <taxon>Eumeta</taxon>
    </lineage>
</organism>
<proteinExistence type="predicted"/>
<dbReference type="EMBL" id="BGZK01000147">
    <property type="protein sequence ID" value="GBP23102.1"/>
    <property type="molecule type" value="Genomic_DNA"/>
</dbReference>